<gene>
    <name evidence="1" type="ORF">BV25DRAFT_300391</name>
</gene>
<organism evidence="1 2">
    <name type="scientific">Artomyces pyxidatus</name>
    <dbReference type="NCBI Taxonomy" id="48021"/>
    <lineage>
        <taxon>Eukaryota</taxon>
        <taxon>Fungi</taxon>
        <taxon>Dikarya</taxon>
        <taxon>Basidiomycota</taxon>
        <taxon>Agaricomycotina</taxon>
        <taxon>Agaricomycetes</taxon>
        <taxon>Russulales</taxon>
        <taxon>Auriscalpiaceae</taxon>
        <taxon>Artomyces</taxon>
    </lineage>
</organism>
<evidence type="ECO:0000313" key="2">
    <source>
        <dbReference type="Proteomes" id="UP000814140"/>
    </source>
</evidence>
<dbReference type="Proteomes" id="UP000814140">
    <property type="component" value="Unassembled WGS sequence"/>
</dbReference>
<dbReference type="EMBL" id="MU277199">
    <property type="protein sequence ID" value="KAI0064266.1"/>
    <property type="molecule type" value="Genomic_DNA"/>
</dbReference>
<reference evidence="1" key="2">
    <citation type="journal article" date="2022" name="New Phytol.">
        <title>Evolutionary transition to the ectomycorrhizal habit in the genomes of a hyperdiverse lineage of mushroom-forming fungi.</title>
        <authorList>
            <person name="Looney B."/>
            <person name="Miyauchi S."/>
            <person name="Morin E."/>
            <person name="Drula E."/>
            <person name="Courty P.E."/>
            <person name="Kohler A."/>
            <person name="Kuo A."/>
            <person name="LaButti K."/>
            <person name="Pangilinan J."/>
            <person name="Lipzen A."/>
            <person name="Riley R."/>
            <person name="Andreopoulos W."/>
            <person name="He G."/>
            <person name="Johnson J."/>
            <person name="Nolan M."/>
            <person name="Tritt A."/>
            <person name="Barry K.W."/>
            <person name="Grigoriev I.V."/>
            <person name="Nagy L.G."/>
            <person name="Hibbett D."/>
            <person name="Henrissat B."/>
            <person name="Matheny P.B."/>
            <person name="Labbe J."/>
            <person name="Martin F.M."/>
        </authorList>
    </citation>
    <scope>NUCLEOTIDE SEQUENCE</scope>
    <source>
        <strain evidence="1">HHB10654</strain>
    </source>
</reference>
<sequence length="211" mass="23858">MYERSKTARFIPGRRSAGCSPTEDERSHGHTFAGKHTRESTADTLFSYESGWQGSFEEAAVMLLEACTCLSTRTHQQRRLSARHFWGSLDGDCPTPSAESWDKNRSTANGCPPCQDCQPHGGRRSVGILNSDLSTCVDVRKYYLYQCFMIRLSLTFSRRLYNPGCAEPVTNIWVIFLDIASARHLVATRMRPPCPQRNKSSIFIRVLLLDD</sequence>
<keyword evidence="2" id="KW-1185">Reference proteome</keyword>
<proteinExistence type="predicted"/>
<protein>
    <submittedName>
        <fullName evidence="1">Uncharacterized protein</fullName>
    </submittedName>
</protein>
<reference evidence="1" key="1">
    <citation type="submission" date="2021-03" db="EMBL/GenBank/DDBJ databases">
        <authorList>
            <consortium name="DOE Joint Genome Institute"/>
            <person name="Ahrendt S."/>
            <person name="Looney B.P."/>
            <person name="Miyauchi S."/>
            <person name="Morin E."/>
            <person name="Drula E."/>
            <person name="Courty P.E."/>
            <person name="Chicoki N."/>
            <person name="Fauchery L."/>
            <person name="Kohler A."/>
            <person name="Kuo A."/>
            <person name="Labutti K."/>
            <person name="Pangilinan J."/>
            <person name="Lipzen A."/>
            <person name="Riley R."/>
            <person name="Andreopoulos W."/>
            <person name="He G."/>
            <person name="Johnson J."/>
            <person name="Barry K.W."/>
            <person name="Grigoriev I.V."/>
            <person name="Nagy L."/>
            <person name="Hibbett D."/>
            <person name="Henrissat B."/>
            <person name="Matheny P.B."/>
            <person name="Labbe J."/>
            <person name="Martin F."/>
        </authorList>
    </citation>
    <scope>NUCLEOTIDE SEQUENCE</scope>
    <source>
        <strain evidence="1">HHB10654</strain>
    </source>
</reference>
<accession>A0ACB8T8D2</accession>
<name>A0ACB8T8D2_9AGAM</name>
<comment type="caution">
    <text evidence="1">The sequence shown here is derived from an EMBL/GenBank/DDBJ whole genome shotgun (WGS) entry which is preliminary data.</text>
</comment>
<evidence type="ECO:0000313" key="1">
    <source>
        <dbReference type="EMBL" id="KAI0064266.1"/>
    </source>
</evidence>